<evidence type="ECO:0000313" key="7">
    <source>
        <dbReference type="Proteomes" id="UP000254000"/>
    </source>
</evidence>
<dbReference type="Gene3D" id="6.10.250.290">
    <property type="match status" value="1"/>
</dbReference>
<name>A0A369LU55_9ACTN</name>
<organism evidence="6 7">
    <name type="scientific">Gordonibacter pamelaeae</name>
    <dbReference type="NCBI Taxonomy" id="471189"/>
    <lineage>
        <taxon>Bacteria</taxon>
        <taxon>Bacillati</taxon>
        <taxon>Actinomycetota</taxon>
        <taxon>Coriobacteriia</taxon>
        <taxon>Eggerthellales</taxon>
        <taxon>Eggerthellaceae</taxon>
        <taxon>Gordonibacter</taxon>
    </lineage>
</organism>
<dbReference type="InterPro" id="IPR047865">
    <property type="entry name" value="Ribosomal_uL10_bac_type"/>
</dbReference>
<keyword evidence="3 5" id="KW-0687">Ribonucleoprotein</keyword>
<evidence type="ECO:0000256" key="2">
    <source>
        <dbReference type="ARBA" id="ARBA00022980"/>
    </source>
</evidence>
<dbReference type="InterPro" id="IPR043141">
    <property type="entry name" value="Ribosomal_uL10-like_sf"/>
</dbReference>
<protein>
    <recommendedName>
        <fullName evidence="4 5">Large ribosomal subunit protein uL10</fullName>
    </recommendedName>
</protein>
<dbReference type="AlphaFoldDB" id="A0A369LU55"/>
<dbReference type="GO" id="GO:0005840">
    <property type="term" value="C:ribosome"/>
    <property type="evidence" value="ECO:0007669"/>
    <property type="project" value="UniProtKB-KW"/>
</dbReference>
<dbReference type="GO" id="GO:0070180">
    <property type="term" value="F:large ribosomal subunit rRNA binding"/>
    <property type="evidence" value="ECO:0007669"/>
    <property type="project" value="UniProtKB-UniRule"/>
</dbReference>
<dbReference type="Pfam" id="PF00466">
    <property type="entry name" value="Ribosomal_L10"/>
    <property type="match status" value="1"/>
</dbReference>
<dbReference type="InterPro" id="IPR022973">
    <property type="entry name" value="Ribosomal_uL10_bac"/>
</dbReference>
<evidence type="ECO:0000256" key="3">
    <source>
        <dbReference type="ARBA" id="ARBA00023274"/>
    </source>
</evidence>
<accession>A0A369LU55</accession>
<dbReference type="Proteomes" id="UP000254000">
    <property type="component" value="Unassembled WGS sequence"/>
</dbReference>
<comment type="caution">
    <text evidence="6">The sequence shown here is derived from an EMBL/GenBank/DDBJ whole genome shotgun (WGS) entry which is preliminary data.</text>
</comment>
<evidence type="ECO:0000256" key="1">
    <source>
        <dbReference type="ARBA" id="ARBA00008889"/>
    </source>
</evidence>
<evidence type="ECO:0000256" key="4">
    <source>
        <dbReference type="ARBA" id="ARBA00035202"/>
    </source>
</evidence>
<dbReference type="GO" id="GO:0006412">
    <property type="term" value="P:translation"/>
    <property type="evidence" value="ECO:0007669"/>
    <property type="project" value="UniProtKB-UniRule"/>
</dbReference>
<sequence>MPNVKNQETLAKIKEDLDGVSAVWVVDYCGLTVKDIQALRVAIRESGASMKVYKNTLMHIALDEAGLPTLDDILEGPSAFVFAGADVAAAAKAVKTFAKTNQNLEIKGGLMEGEQVSAAQVEAIASLPSREELLAQIAGAISGVARGLAVALNGVPSGLAQVTKAVADQKEAA</sequence>
<keyword evidence="5" id="KW-0699">rRNA-binding</keyword>
<dbReference type="PANTHER" id="PTHR11560">
    <property type="entry name" value="39S RIBOSOMAL PROTEIN L10, MITOCHONDRIAL"/>
    <property type="match status" value="1"/>
</dbReference>
<keyword evidence="5" id="KW-0694">RNA-binding</keyword>
<dbReference type="HAMAP" id="MF_00362">
    <property type="entry name" value="Ribosomal_uL10"/>
    <property type="match status" value="1"/>
</dbReference>
<keyword evidence="2 5" id="KW-0689">Ribosomal protein</keyword>
<keyword evidence="7" id="KW-1185">Reference proteome</keyword>
<dbReference type="InterPro" id="IPR001790">
    <property type="entry name" value="Ribosomal_uL10"/>
</dbReference>
<comment type="function">
    <text evidence="5">Forms part of the ribosomal stalk, playing a central role in the interaction of the ribosome with GTP-bound translation factors.</text>
</comment>
<dbReference type="CDD" id="cd05797">
    <property type="entry name" value="Ribosomal_L10"/>
    <property type="match status" value="1"/>
</dbReference>
<dbReference type="OrthoDB" id="3186107at2"/>
<dbReference type="EMBL" id="PPTS01000010">
    <property type="protein sequence ID" value="RDB62179.1"/>
    <property type="molecule type" value="Genomic_DNA"/>
</dbReference>
<evidence type="ECO:0000313" key="6">
    <source>
        <dbReference type="EMBL" id="RDB62179.1"/>
    </source>
</evidence>
<dbReference type="RefSeq" id="WP_041240603.1">
    <property type="nucleotide sequence ID" value="NZ_CABMMS010000010.1"/>
</dbReference>
<proteinExistence type="inferred from homology"/>
<reference evidence="6 7" key="1">
    <citation type="journal article" date="2018" name="Elife">
        <title>Discovery and characterization of a prevalent human gut bacterial enzyme sufficient for the inactivation of a family of plant toxins.</title>
        <authorList>
            <person name="Koppel N."/>
            <person name="Bisanz J.E."/>
            <person name="Pandelia M.E."/>
            <person name="Turnbaugh P.J."/>
            <person name="Balskus E.P."/>
        </authorList>
    </citation>
    <scope>NUCLEOTIDE SEQUENCE [LARGE SCALE GENOMIC DNA]</scope>
    <source>
        <strain evidence="6 7">3C</strain>
    </source>
</reference>
<dbReference type="NCBIfam" id="NF000955">
    <property type="entry name" value="PRK00099.1-1"/>
    <property type="match status" value="1"/>
</dbReference>
<dbReference type="SUPFAM" id="SSF160369">
    <property type="entry name" value="Ribosomal protein L10-like"/>
    <property type="match status" value="1"/>
</dbReference>
<evidence type="ECO:0000256" key="5">
    <source>
        <dbReference type="HAMAP-Rule" id="MF_00362"/>
    </source>
</evidence>
<comment type="subunit">
    <text evidence="5">Part of the ribosomal stalk of the 50S ribosomal subunit. The N-terminus interacts with L11 and the large rRNA to form the base of the stalk. The C-terminus forms an elongated spine to which L12 dimers bind in a sequential fashion forming a multimeric L10(L12)X complex.</text>
</comment>
<dbReference type="GO" id="GO:1990904">
    <property type="term" value="C:ribonucleoprotein complex"/>
    <property type="evidence" value="ECO:0007669"/>
    <property type="project" value="UniProtKB-KW"/>
</dbReference>
<gene>
    <name evidence="5" type="primary">rplJ</name>
    <name evidence="6" type="ORF">C1877_14115</name>
</gene>
<dbReference type="Gene3D" id="3.30.70.1730">
    <property type="match status" value="1"/>
</dbReference>
<dbReference type="GeneID" id="78360829"/>
<comment type="similarity">
    <text evidence="1 5">Belongs to the universal ribosomal protein uL10 family.</text>
</comment>